<accession>A0A8H9M1Y4</accession>
<evidence type="ECO:0000256" key="1">
    <source>
        <dbReference type="SAM" id="SignalP"/>
    </source>
</evidence>
<evidence type="ECO:0008006" key="4">
    <source>
        <dbReference type="Google" id="ProtNLM"/>
    </source>
</evidence>
<gene>
    <name evidence="2" type="ORF">GCM10010096_35690</name>
</gene>
<evidence type="ECO:0000313" key="3">
    <source>
        <dbReference type="Proteomes" id="UP000608923"/>
    </source>
</evidence>
<feature type="chain" id="PRO_5034016996" description="Valyl-tRNA synthetase" evidence="1">
    <location>
        <begin position="20"/>
        <end position="100"/>
    </location>
</feature>
<keyword evidence="3" id="KW-1185">Reference proteome</keyword>
<comment type="caution">
    <text evidence="2">The sequence shown here is derived from an EMBL/GenBank/DDBJ whole genome shotgun (WGS) entry which is preliminary data.</text>
</comment>
<dbReference type="RefSeq" id="WP_189394015.1">
    <property type="nucleotide sequence ID" value="NZ_BMZN01000006.1"/>
</dbReference>
<organism evidence="2 3">
    <name type="scientific">Alcaligenes pakistanensis</name>
    <dbReference type="NCBI Taxonomy" id="1482717"/>
    <lineage>
        <taxon>Bacteria</taxon>
        <taxon>Pseudomonadati</taxon>
        <taxon>Pseudomonadota</taxon>
        <taxon>Betaproteobacteria</taxon>
        <taxon>Burkholderiales</taxon>
        <taxon>Alcaligenaceae</taxon>
        <taxon>Alcaligenes</taxon>
    </lineage>
</organism>
<name>A0A8H9M1Y4_9BURK</name>
<reference evidence="3" key="1">
    <citation type="journal article" date="2019" name="Int. J. Syst. Evol. Microbiol.">
        <title>The Global Catalogue of Microorganisms (GCM) 10K type strain sequencing project: providing services to taxonomists for standard genome sequencing and annotation.</title>
        <authorList>
            <consortium name="The Broad Institute Genomics Platform"/>
            <consortium name="The Broad Institute Genome Sequencing Center for Infectious Disease"/>
            <person name="Wu L."/>
            <person name="Ma J."/>
        </authorList>
    </citation>
    <scope>NUCLEOTIDE SEQUENCE [LARGE SCALE GENOMIC DNA]</scope>
    <source>
        <strain evidence="3">KCTC 42083</strain>
    </source>
</reference>
<protein>
    <recommendedName>
        <fullName evidence="4">Valyl-tRNA synthetase</fullName>
    </recommendedName>
</protein>
<evidence type="ECO:0000313" key="2">
    <source>
        <dbReference type="EMBL" id="GHC59206.1"/>
    </source>
</evidence>
<feature type="signal peptide" evidence="1">
    <location>
        <begin position="1"/>
        <end position="19"/>
    </location>
</feature>
<sequence length="100" mass="11403">MGKWILVSLLLVLTANVQAQESEAKCRQASLLAEAIMAGRQNGDEKAGMLELAKNHWVARQLIETVYEFPQLDTAQKRHELTELFKQRVYEDCLVDTQND</sequence>
<dbReference type="EMBL" id="BMZN01000006">
    <property type="protein sequence ID" value="GHC59206.1"/>
    <property type="molecule type" value="Genomic_DNA"/>
</dbReference>
<keyword evidence="1" id="KW-0732">Signal</keyword>
<dbReference type="AlphaFoldDB" id="A0A8H9M1Y4"/>
<dbReference type="Proteomes" id="UP000608923">
    <property type="component" value="Unassembled WGS sequence"/>
</dbReference>
<proteinExistence type="predicted"/>